<dbReference type="GO" id="GO:0006281">
    <property type="term" value="P:DNA repair"/>
    <property type="evidence" value="ECO:0007669"/>
    <property type="project" value="InterPro"/>
</dbReference>
<feature type="region of interest" description="Disordered" evidence="1">
    <location>
        <begin position="92"/>
        <end position="156"/>
    </location>
</feature>
<evidence type="ECO:0000313" key="5">
    <source>
        <dbReference type="Proteomes" id="UP000005777"/>
    </source>
</evidence>
<dbReference type="GO" id="GO:0015627">
    <property type="term" value="C:type II protein secretion system complex"/>
    <property type="evidence" value="ECO:0007669"/>
    <property type="project" value="TreeGrafter"/>
</dbReference>
<gene>
    <name evidence="4" type="ORF">HMPREF9020_01447</name>
</gene>
<dbReference type="SUPFAM" id="SSF47781">
    <property type="entry name" value="RuvA domain 2-like"/>
    <property type="match status" value="1"/>
</dbReference>
<dbReference type="PANTHER" id="PTHR21180:SF32">
    <property type="entry name" value="ENDONUCLEASE_EXONUCLEASE_PHOSPHATASE FAMILY DOMAIN-CONTAINING PROTEIN 1"/>
    <property type="match status" value="1"/>
</dbReference>
<feature type="domain" description="Helix-hairpin-helix DNA-binding motif class 1" evidence="3">
    <location>
        <begin position="196"/>
        <end position="215"/>
    </location>
</feature>
<dbReference type="PANTHER" id="PTHR21180">
    <property type="entry name" value="ENDONUCLEASE/EXONUCLEASE/PHOSPHATASE FAMILY DOMAIN-CONTAINING PROTEIN 1"/>
    <property type="match status" value="1"/>
</dbReference>
<dbReference type="HOGENOM" id="CLU_093751_1_1_11"/>
<name>W5IH97_SCAIO</name>
<sequence>MWHDIFMWRARHRQHQQYHWRHQNHQNPDQDQGAYHHAQHAPQPAARFFMTPSQAVCIILVLITALTASLALLVVQSSSLRSLQQAVGFLSSSASPASSSAPSRQAPAPSSTSDQQSSASPNQQAKDAPAVSPSSSPASPQSGGSPPGRSASSRDSRININTATLQDLETIKGIGPAKAQKIIDYRNQHGRFSSVDDLLHVSGIGSKTLASIRDFITVGG</sequence>
<feature type="compositionally biased region" description="Low complexity" evidence="1">
    <location>
        <begin position="129"/>
        <end position="151"/>
    </location>
</feature>
<dbReference type="Gene3D" id="1.10.150.280">
    <property type="entry name" value="AF1531-like domain"/>
    <property type="match status" value="1"/>
</dbReference>
<dbReference type="GO" id="GO:0003677">
    <property type="term" value="F:DNA binding"/>
    <property type="evidence" value="ECO:0007669"/>
    <property type="project" value="InterPro"/>
</dbReference>
<feature type="domain" description="Helix-hairpin-helix DNA-binding motif class 1" evidence="3">
    <location>
        <begin position="166"/>
        <end position="185"/>
    </location>
</feature>
<keyword evidence="2" id="KW-1133">Transmembrane helix</keyword>
<dbReference type="eggNOG" id="COG1555">
    <property type="taxonomic scope" value="Bacteria"/>
</dbReference>
<organism evidence="4 5">
    <name type="scientific">Scardovia inopinata F0304</name>
    <dbReference type="NCBI Taxonomy" id="641146"/>
    <lineage>
        <taxon>Bacteria</taxon>
        <taxon>Bacillati</taxon>
        <taxon>Actinomycetota</taxon>
        <taxon>Actinomycetes</taxon>
        <taxon>Bifidobacteriales</taxon>
        <taxon>Bifidobacteriaceae</taxon>
        <taxon>Scardovia</taxon>
    </lineage>
</organism>
<keyword evidence="2" id="KW-0812">Transmembrane</keyword>
<feature type="compositionally biased region" description="Low complexity" evidence="1">
    <location>
        <begin position="92"/>
        <end position="121"/>
    </location>
</feature>
<dbReference type="InterPro" id="IPR003583">
    <property type="entry name" value="Hlx-hairpin-Hlx_DNA-bd_motif"/>
</dbReference>
<protein>
    <submittedName>
        <fullName evidence="4">ComEA protein</fullName>
    </submittedName>
</protein>
<keyword evidence="5" id="KW-1185">Reference proteome</keyword>
<reference evidence="4 5" key="1">
    <citation type="submission" date="2012-01" db="EMBL/GenBank/DDBJ databases">
        <title>The Genome Sequence of Scardovia inopinata F0304.</title>
        <authorList>
            <consortium name="The Broad Institute Genome Sequencing Platform"/>
            <person name="Earl A."/>
            <person name="Ward D."/>
            <person name="Feldgarden M."/>
            <person name="Gevers D."/>
            <person name="Izard J."/>
            <person name="Baranova O.V."/>
            <person name="Blanton J.M."/>
            <person name="Tanner A.C."/>
            <person name="Dewhirst F.E."/>
            <person name="Young S.K."/>
            <person name="Zeng Q."/>
            <person name="Gargeya S."/>
            <person name="Fitzgerald M."/>
            <person name="Haas B."/>
            <person name="Abouelleil A."/>
            <person name="Alvarado L."/>
            <person name="Arachchi H.M."/>
            <person name="Berlin A."/>
            <person name="Chapman S.B."/>
            <person name="Gearin G."/>
            <person name="Goldberg J."/>
            <person name="Griggs A."/>
            <person name="Gujja S."/>
            <person name="Hansen M."/>
            <person name="Heiman D."/>
            <person name="Howarth C."/>
            <person name="Larimer J."/>
            <person name="Lui A."/>
            <person name="MacDonald P.J."/>
            <person name="McCowen C."/>
            <person name="Montmayeur A."/>
            <person name="Murphy C."/>
            <person name="Neiman D."/>
            <person name="Pearson M."/>
            <person name="Priest M."/>
            <person name="Roberts A."/>
            <person name="Saif S."/>
            <person name="Shea T."/>
            <person name="Sisk P."/>
            <person name="Stolte C."/>
            <person name="Sykes S."/>
            <person name="Wortman J."/>
            <person name="Nusbaum C."/>
            <person name="Birren B."/>
        </authorList>
    </citation>
    <scope>NUCLEOTIDE SEQUENCE [LARGE SCALE GENOMIC DNA]</scope>
    <source>
        <strain evidence="4 5">F0304</strain>
    </source>
</reference>
<dbReference type="EMBL" id="ADCX01000013">
    <property type="protein sequence ID" value="EFG26362.2"/>
    <property type="molecule type" value="Genomic_DNA"/>
</dbReference>
<dbReference type="GO" id="GO:0015628">
    <property type="term" value="P:protein secretion by the type II secretion system"/>
    <property type="evidence" value="ECO:0007669"/>
    <property type="project" value="TreeGrafter"/>
</dbReference>
<evidence type="ECO:0000256" key="2">
    <source>
        <dbReference type="SAM" id="Phobius"/>
    </source>
</evidence>
<evidence type="ECO:0000256" key="1">
    <source>
        <dbReference type="SAM" id="MobiDB-lite"/>
    </source>
</evidence>
<evidence type="ECO:0000313" key="4">
    <source>
        <dbReference type="EMBL" id="EFG26362.2"/>
    </source>
</evidence>
<evidence type="ECO:0000259" key="3">
    <source>
        <dbReference type="SMART" id="SM00278"/>
    </source>
</evidence>
<dbReference type="Proteomes" id="UP000005777">
    <property type="component" value="Unassembled WGS sequence"/>
</dbReference>
<accession>W5IH97</accession>
<dbReference type="InterPro" id="IPR051675">
    <property type="entry name" value="Endo/Exo/Phosphatase_dom_1"/>
</dbReference>
<keyword evidence="2" id="KW-0472">Membrane</keyword>
<feature type="region of interest" description="Disordered" evidence="1">
    <location>
        <begin position="18"/>
        <end position="40"/>
    </location>
</feature>
<dbReference type="SMART" id="SM00278">
    <property type="entry name" value="HhH1"/>
    <property type="match status" value="2"/>
</dbReference>
<dbReference type="InterPro" id="IPR010994">
    <property type="entry name" value="RuvA_2-like"/>
</dbReference>
<dbReference type="NCBIfam" id="TIGR00426">
    <property type="entry name" value="competence protein ComEA helix-hairpin-helix repeat region"/>
    <property type="match status" value="1"/>
</dbReference>
<feature type="transmembrane region" description="Helical" evidence="2">
    <location>
        <begin position="53"/>
        <end position="75"/>
    </location>
</feature>
<dbReference type="AlphaFoldDB" id="W5IH97"/>
<comment type="caution">
    <text evidence="4">The sequence shown here is derived from an EMBL/GenBank/DDBJ whole genome shotgun (WGS) entry which is preliminary data.</text>
</comment>
<dbReference type="InterPro" id="IPR004509">
    <property type="entry name" value="Competence_ComEA_HhH"/>
</dbReference>
<dbReference type="Pfam" id="PF12836">
    <property type="entry name" value="HHH_3"/>
    <property type="match status" value="1"/>
</dbReference>
<proteinExistence type="predicted"/>